<sequence length="284" mass="31380">MSTFVDPFDDSEVTEVDSPVHFGNSNSHSHGGDGGDYVGYNSEQFDSFPAPIYGEGGEFGTAEENGSSGFDGDFGGSSGPVLPAPSEMAEVGLALREWTRENALRLEEKEKKERELLSKIIEEAEDFKVEFHKKREVTCQSNKAINREREKVRYYYVLPLILWPLQLFVTKEEKFHVEADKEYWKSIADLIPNEVPALEKKKTKKDQEQKPSIMVVQGPKPGKPTELSRLRHILLQLKHNTPPHLKLAPPPPAKDPKASDSAAASTSTAAAAEAPKAPEPVAVA</sequence>
<dbReference type="GO" id="GO:0006886">
    <property type="term" value="P:intracellular protein transport"/>
    <property type="evidence" value="ECO:0007669"/>
    <property type="project" value="InterPro"/>
</dbReference>
<comment type="subcellular location">
    <subcellularLocation>
        <location evidence="2">Cytoplasmic vesicle membrane</location>
        <topology evidence="2">Peripheral membrane protein</topology>
        <orientation evidence="2">Cytoplasmic side</orientation>
    </subcellularLocation>
    <subcellularLocation>
        <location evidence="3">Membrane</location>
        <location evidence="3">Coated pit</location>
        <topology evidence="3">Peripheral membrane protein</topology>
        <orientation evidence="3">Cytoplasmic side</orientation>
    </subcellularLocation>
</comment>
<evidence type="ECO:0000313" key="10">
    <source>
        <dbReference type="EMBL" id="CAI0415985.1"/>
    </source>
</evidence>
<evidence type="ECO:0000256" key="7">
    <source>
        <dbReference type="ARBA" id="ARBA00023329"/>
    </source>
</evidence>
<dbReference type="PANTHER" id="PTHR10639:SF24">
    <property type="entry name" value="CLATHRIN LIGHT CHAIN 3"/>
    <property type="match status" value="1"/>
</dbReference>
<evidence type="ECO:0000256" key="4">
    <source>
        <dbReference type="ARBA" id="ARBA00005263"/>
    </source>
</evidence>
<dbReference type="InterPro" id="IPR000996">
    <property type="entry name" value="Clathrin_L-chain"/>
</dbReference>
<keyword evidence="7" id="KW-0968">Cytoplasmic vesicle</keyword>
<dbReference type="Proteomes" id="UP001154282">
    <property type="component" value="Unassembled WGS sequence"/>
</dbReference>
<feature type="coiled-coil region" evidence="8">
    <location>
        <begin position="95"/>
        <end position="126"/>
    </location>
</feature>
<keyword evidence="8" id="KW-0175">Coiled coil</keyword>
<feature type="compositionally biased region" description="Low complexity" evidence="9">
    <location>
        <begin position="259"/>
        <end position="284"/>
    </location>
</feature>
<keyword evidence="6" id="KW-0168">Coated pit</keyword>
<proteinExistence type="inferred from homology"/>
<dbReference type="GO" id="GO:0072583">
    <property type="term" value="P:clathrin-dependent endocytosis"/>
    <property type="evidence" value="ECO:0007669"/>
    <property type="project" value="TreeGrafter"/>
</dbReference>
<accession>A0AAV0K145</accession>
<dbReference type="PANTHER" id="PTHR10639">
    <property type="entry name" value="CLATHRIN LIGHT CHAIN"/>
    <property type="match status" value="1"/>
</dbReference>
<keyword evidence="11" id="KW-1185">Reference proteome</keyword>
<dbReference type="EMBL" id="CAMGYJ010000005">
    <property type="protein sequence ID" value="CAI0415985.1"/>
    <property type="molecule type" value="Genomic_DNA"/>
</dbReference>
<name>A0AAV0K145_9ROSI</name>
<evidence type="ECO:0000256" key="5">
    <source>
        <dbReference type="ARBA" id="ARBA00023136"/>
    </source>
</evidence>
<comment type="similarity">
    <text evidence="4">Belongs to the clathrin light chain family.</text>
</comment>
<evidence type="ECO:0000256" key="8">
    <source>
        <dbReference type="SAM" id="Coils"/>
    </source>
</evidence>
<feature type="region of interest" description="Disordered" evidence="9">
    <location>
        <begin position="198"/>
        <end position="225"/>
    </location>
</feature>
<keyword evidence="5" id="KW-0472">Membrane</keyword>
<dbReference type="GO" id="GO:0032050">
    <property type="term" value="F:clathrin heavy chain binding"/>
    <property type="evidence" value="ECO:0007669"/>
    <property type="project" value="TreeGrafter"/>
</dbReference>
<feature type="region of interest" description="Disordered" evidence="9">
    <location>
        <begin position="1"/>
        <end position="82"/>
    </location>
</feature>
<dbReference type="GO" id="GO:0030130">
    <property type="term" value="C:clathrin coat of trans-Golgi network vesicle"/>
    <property type="evidence" value="ECO:0007669"/>
    <property type="project" value="InterPro"/>
</dbReference>
<evidence type="ECO:0000256" key="1">
    <source>
        <dbReference type="ARBA" id="ARBA00003913"/>
    </source>
</evidence>
<feature type="compositionally biased region" description="Basic and acidic residues" evidence="9">
    <location>
        <begin position="198"/>
        <end position="209"/>
    </location>
</feature>
<reference evidence="10" key="1">
    <citation type="submission" date="2022-08" db="EMBL/GenBank/DDBJ databases">
        <authorList>
            <person name="Gutierrez-Valencia J."/>
        </authorList>
    </citation>
    <scope>NUCLEOTIDE SEQUENCE</scope>
</reference>
<dbReference type="GO" id="GO:0005198">
    <property type="term" value="F:structural molecule activity"/>
    <property type="evidence" value="ECO:0007669"/>
    <property type="project" value="InterPro"/>
</dbReference>
<evidence type="ECO:0000256" key="9">
    <source>
        <dbReference type="SAM" id="MobiDB-lite"/>
    </source>
</evidence>
<evidence type="ECO:0000256" key="6">
    <source>
        <dbReference type="ARBA" id="ARBA00023176"/>
    </source>
</evidence>
<evidence type="ECO:0000256" key="3">
    <source>
        <dbReference type="ARBA" id="ARBA00004277"/>
    </source>
</evidence>
<dbReference type="GO" id="GO:0030132">
    <property type="term" value="C:clathrin coat of coated pit"/>
    <property type="evidence" value="ECO:0007669"/>
    <property type="project" value="InterPro"/>
</dbReference>
<organism evidence="10 11">
    <name type="scientific">Linum tenue</name>
    <dbReference type="NCBI Taxonomy" id="586396"/>
    <lineage>
        <taxon>Eukaryota</taxon>
        <taxon>Viridiplantae</taxon>
        <taxon>Streptophyta</taxon>
        <taxon>Embryophyta</taxon>
        <taxon>Tracheophyta</taxon>
        <taxon>Spermatophyta</taxon>
        <taxon>Magnoliopsida</taxon>
        <taxon>eudicotyledons</taxon>
        <taxon>Gunneridae</taxon>
        <taxon>Pentapetalae</taxon>
        <taxon>rosids</taxon>
        <taxon>fabids</taxon>
        <taxon>Malpighiales</taxon>
        <taxon>Linaceae</taxon>
        <taxon>Linum</taxon>
    </lineage>
</organism>
<evidence type="ECO:0000313" key="11">
    <source>
        <dbReference type="Proteomes" id="UP001154282"/>
    </source>
</evidence>
<protein>
    <recommendedName>
        <fullName evidence="12">Clathrin light chain</fullName>
    </recommendedName>
</protein>
<gene>
    <name evidence="10" type="ORF">LITE_LOCUS16809</name>
</gene>
<evidence type="ECO:0000256" key="2">
    <source>
        <dbReference type="ARBA" id="ARBA00004180"/>
    </source>
</evidence>
<dbReference type="AlphaFoldDB" id="A0AAV0K145"/>
<evidence type="ECO:0008006" key="12">
    <source>
        <dbReference type="Google" id="ProtNLM"/>
    </source>
</evidence>
<feature type="region of interest" description="Disordered" evidence="9">
    <location>
        <begin position="239"/>
        <end position="284"/>
    </location>
</feature>
<comment type="function">
    <text evidence="1">Clathrin is the major protein of the polyhedral coat of coated pits and vesicles.</text>
</comment>
<comment type="caution">
    <text evidence="10">The sequence shown here is derived from an EMBL/GenBank/DDBJ whole genome shotgun (WGS) entry which is preliminary data.</text>
</comment>